<name>A0A916ECQ5_9GLOM</name>
<dbReference type="AlphaFoldDB" id="A0A916ECQ5"/>
<dbReference type="PANTHER" id="PTHR46346:SF1">
    <property type="entry name" value="PHOSPHATIDYLINOSITOL N-ACETYLGLUCOSAMINYLTRANSFERASE SUBUNIT P"/>
    <property type="match status" value="1"/>
</dbReference>
<dbReference type="Pfam" id="PF08510">
    <property type="entry name" value="PIG-P"/>
    <property type="match status" value="1"/>
</dbReference>
<accession>A0A916ECQ5</accession>
<evidence type="ECO:0000256" key="6">
    <source>
        <dbReference type="SAM" id="Phobius"/>
    </source>
</evidence>
<evidence type="ECO:0000256" key="1">
    <source>
        <dbReference type="ARBA" id="ARBA00004141"/>
    </source>
</evidence>
<dbReference type="VEuPathDB" id="FungiDB:RhiirFUN_000268"/>
<feature type="region of interest" description="Disordered" evidence="5">
    <location>
        <begin position="73"/>
        <end position="108"/>
    </location>
</feature>
<protein>
    <recommendedName>
        <fullName evidence="7">PIG-P domain-containing protein</fullName>
    </recommendedName>
</protein>
<dbReference type="InterPro" id="IPR052263">
    <property type="entry name" value="GPI_Anchor_Biosynth"/>
</dbReference>
<feature type="compositionally biased region" description="Polar residues" evidence="5">
    <location>
        <begin position="39"/>
        <end position="52"/>
    </location>
</feature>
<evidence type="ECO:0000256" key="3">
    <source>
        <dbReference type="ARBA" id="ARBA00022989"/>
    </source>
</evidence>
<proteinExistence type="predicted"/>
<evidence type="ECO:0000256" key="5">
    <source>
        <dbReference type="SAM" id="MobiDB-lite"/>
    </source>
</evidence>
<comment type="subcellular location">
    <subcellularLocation>
        <location evidence="1">Membrane</location>
        <topology evidence="1">Multi-pass membrane protein</topology>
    </subcellularLocation>
</comment>
<dbReference type="GO" id="GO:0006506">
    <property type="term" value="P:GPI anchor biosynthetic process"/>
    <property type="evidence" value="ECO:0007669"/>
    <property type="project" value="TreeGrafter"/>
</dbReference>
<keyword evidence="3 6" id="KW-1133">Transmembrane helix</keyword>
<dbReference type="GO" id="GO:0016020">
    <property type="term" value="C:membrane"/>
    <property type="evidence" value="ECO:0007669"/>
    <property type="project" value="UniProtKB-SubCell"/>
</dbReference>
<feature type="domain" description="PIG-P" evidence="7">
    <location>
        <begin position="117"/>
        <end position="234"/>
    </location>
</feature>
<reference evidence="8" key="1">
    <citation type="submission" date="2020-05" db="EMBL/GenBank/DDBJ databases">
        <authorList>
            <person name="Rincon C."/>
            <person name="Sanders R I."/>
            <person name="Robbins C."/>
            <person name="Chaturvedi A."/>
        </authorList>
    </citation>
    <scope>NUCLEOTIDE SEQUENCE</scope>
    <source>
        <strain evidence="8">CHB12</strain>
    </source>
</reference>
<evidence type="ECO:0000313" key="9">
    <source>
        <dbReference type="Proteomes" id="UP000684084"/>
    </source>
</evidence>
<dbReference type="GO" id="GO:0005783">
    <property type="term" value="C:endoplasmic reticulum"/>
    <property type="evidence" value="ECO:0007669"/>
    <property type="project" value="TreeGrafter"/>
</dbReference>
<evidence type="ECO:0000256" key="4">
    <source>
        <dbReference type="ARBA" id="ARBA00023136"/>
    </source>
</evidence>
<gene>
    <name evidence="8" type="ORF">CHRIB12_LOCUS15746</name>
</gene>
<dbReference type="PANTHER" id="PTHR46346">
    <property type="entry name" value="PHOSPHATIDYLINOSITOL N-ACETYLGLUCOSAMINYLTRANSFERASE SUBUNIT P"/>
    <property type="match status" value="1"/>
</dbReference>
<sequence length="327" mass="37204">MEYTNNENESKSRVGFNNVLFSSETSDNYFQYGEHNENGQEPSSPTSTQHQTKPIYPRTRTLGRTASYSSLLANKTESSKTSSSSTSQNDLSKNHVPGATNLYHTDESPTTLTKTPTYEYYGFALYLLSFIAFVIYLLWAYLPDEVLISLGITYYPDRYWALALPVWTFVLVLFIYAAFISINFLNTSPFDSYNTITDDYANIGQNLSQLSGITDDFVPELHDIPIGIVNACLYQNVDGLGLWEEYEEENKNKENIYDNNQNVKGGGGEEEGPESGSGKHNLFVLYNFIFNMMQELCKQTNNENVFNVFYQFVGKEGKIFFIHTKNI</sequence>
<dbReference type="Proteomes" id="UP000684084">
    <property type="component" value="Unassembled WGS sequence"/>
</dbReference>
<feature type="region of interest" description="Disordered" evidence="5">
    <location>
        <begin position="27"/>
        <end position="59"/>
    </location>
</feature>
<feature type="compositionally biased region" description="Low complexity" evidence="5">
    <location>
        <begin position="74"/>
        <end position="91"/>
    </location>
</feature>
<evidence type="ECO:0000259" key="7">
    <source>
        <dbReference type="Pfam" id="PF08510"/>
    </source>
</evidence>
<dbReference type="EMBL" id="CAGKOT010000037">
    <property type="protein sequence ID" value="CAB5377396.1"/>
    <property type="molecule type" value="Genomic_DNA"/>
</dbReference>
<comment type="caution">
    <text evidence="8">The sequence shown here is derived from an EMBL/GenBank/DDBJ whole genome shotgun (WGS) entry which is preliminary data.</text>
</comment>
<feature type="transmembrane region" description="Helical" evidence="6">
    <location>
        <begin position="159"/>
        <end position="185"/>
    </location>
</feature>
<evidence type="ECO:0000256" key="2">
    <source>
        <dbReference type="ARBA" id="ARBA00022692"/>
    </source>
</evidence>
<feature type="region of interest" description="Disordered" evidence="5">
    <location>
        <begin position="257"/>
        <end position="277"/>
    </location>
</feature>
<feature type="transmembrane region" description="Helical" evidence="6">
    <location>
        <begin position="120"/>
        <end position="139"/>
    </location>
</feature>
<organism evidence="8 9">
    <name type="scientific">Rhizophagus irregularis</name>
    <dbReference type="NCBI Taxonomy" id="588596"/>
    <lineage>
        <taxon>Eukaryota</taxon>
        <taxon>Fungi</taxon>
        <taxon>Fungi incertae sedis</taxon>
        <taxon>Mucoromycota</taxon>
        <taxon>Glomeromycotina</taxon>
        <taxon>Glomeromycetes</taxon>
        <taxon>Glomerales</taxon>
        <taxon>Glomeraceae</taxon>
        <taxon>Rhizophagus</taxon>
    </lineage>
</organism>
<keyword evidence="4 6" id="KW-0472">Membrane</keyword>
<dbReference type="OrthoDB" id="690928at2759"/>
<evidence type="ECO:0000313" key="8">
    <source>
        <dbReference type="EMBL" id="CAB5377396.1"/>
    </source>
</evidence>
<keyword evidence="2 6" id="KW-0812">Transmembrane</keyword>
<dbReference type="InterPro" id="IPR013717">
    <property type="entry name" value="PIG-P"/>
</dbReference>